<dbReference type="InterPro" id="IPR046336">
    <property type="entry name" value="Lon_prtase_N_sf"/>
</dbReference>
<feature type="domain" description="Lon N-terminal" evidence="2">
    <location>
        <begin position="565"/>
        <end position="853"/>
    </location>
</feature>
<evidence type="ECO:0000313" key="3">
    <source>
        <dbReference type="EMBL" id="TYJ58454.1"/>
    </source>
</evidence>
<organism evidence="3 4">
    <name type="scientific">Cryptococcus floricola</name>
    <dbReference type="NCBI Taxonomy" id="2591691"/>
    <lineage>
        <taxon>Eukaryota</taxon>
        <taxon>Fungi</taxon>
        <taxon>Dikarya</taxon>
        <taxon>Basidiomycota</taxon>
        <taxon>Agaricomycotina</taxon>
        <taxon>Tremellomycetes</taxon>
        <taxon>Tremellales</taxon>
        <taxon>Cryptococcaceae</taxon>
        <taxon>Cryptococcus</taxon>
    </lineage>
</organism>
<feature type="compositionally biased region" description="Basic and acidic residues" evidence="1">
    <location>
        <begin position="412"/>
        <end position="421"/>
    </location>
</feature>
<gene>
    <name evidence="3" type="ORF">B9479_000661</name>
</gene>
<dbReference type="PROSITE" id="PS51787">
    <property type="entry name" value="LON_N"/>
    <property type="match status" value="1"/>
</dbReference>
<dbReference type="SUPFAM" id="SSF88697">
    <property type="entry name" value="PUA domain-like"/>
    <property type="match status" value="1"/>
</dbReference>
<dbReference type="Gene3D" id="1.20.58.1480">
    <property type="match status" value="1"/>
</dbReference>
<feature type="compositionally biased region" description="Pro residues" evidence="1">
    <location>
        <begin position="14"/>
        <end position="29"/>
    </location>
</feature>
<feature type="region of interest" description="Disordered" evidence="1">
    <location>
        <begin position="412"/>
        <end position="463"/>
    </location>
</feature>
<dbReference type="GO" id="GO:0061630">
    <property type="term" value="F:ubiquitin protein ligase activity"/>
    <property type="evidence" value="ECO:0007669"/>
    <property type="project" value="TreeGrafter"/>
</dbReference>
<dbReference type="Gene3D" id="2.30.130.40">
    <property type="entry name" value="LON domain-like"/>
    <property type="match status" value="1"/>
</dbReference>
<name>A0A5D3B6M1_9TREE</name>
<dbReference type="SMART" id="SM00464">
    <property type="entry name" value="LON"/>
    <property type="match status" value="1"/>
</dbReference>
<evidence type="ECO:0000259" key="2">
    <source>
        <dbReference type="PROSITE" id="PS51787"/>
    </source>
</evidence>
<reference evidence="3 4" key="1">
    <citation type="submission" date="2017-05" db="EMBL/GenBank/DDBJ databases">
        <title>The Genome Sequence of Tsuchiyaea wingfieldii DSM 27421.</title>
        <authorList>
            <person name="Cuomo C."/>
            <person name="Passer A."/>
            <person name="Billmyre B."/>
            <person name="Heitman J."/>
        </authorList>
    </citation>
    <scope>NUCLEOTIDE SEQUENCE [LARGE SCALE GENOMIC DNA]</scope>
    <source>
        <strain evidence="3 4">DSM 27421</strain>
    </source>
</reference>
<dbReference type="AlphaFoldDB" id="A0A5D3B6M1"/>
<feature type="compositionally biased region" description="Basic and acidic residues" evidence="1">
    <location>
        <begin position="107"/>
        <end position="126"/>
    </location>
</feature>
<accession>A0A5D3B6M1</accession>
<feature type="region of interest" description="Disordered" evidence="1">
    <location>
        <begin position="1"/>
        <end position="186"/>
    </location>
</feature>
<feature type="compositionally biased region" description="Basic and acidic residues" evidence="1">
    <location>
        <begin position="150"/>
        <end position="167"/>
    </location>
</feature>
<feature type="compositionally biased region" description="Basic residues" evidence="1">
    <location>
        <begin position="449"/>
        <end position="458"/>
    </location>
</feature>
<feature type="compositionally biased region" description="Low complexity" evidence="1">
    <location>
        <begin position="30"/>
        <end position="48"/>
    </location>
</feature>
<keyword evidence="4" id="KW-1185">Reference proteome</keyword>
<proteinExistence type="predicted"/>
<dbReference type="Proteomes" id="UP000322245">
    <property type="component" value="Unassembled WGS sequence"/>
</dbReference>
<evidence type="ECO:0000313" key="4">
    <source>
        <dbReference type="Proteomes" id="UP000322245"/>
    </source>
</evidence>
<dbReference type="InterPro" id="IPR003111">
    <property type="entry name" value="Lon_prtase_N"/>
</dbReference>
<evidence type="ECO:0000256" key="1">
    <source>
        <dbReference type="SAM" id="MobiDB-lite"/>
    </source>
</evidence>
<dbReference type="Pfam" id="PF02190">
    <property type="entry name" value="LON_substr_bdg"/>
    <property type="match status" value="1"/>
</dbReference>
<dbReference type="InterPro" id="IPR015947">
    <property type="entry name" value="PUA-like_sf"/>
</dbReference>
<comment type="caution">
    <text evidence="3">The sequence shown here is derived from an EMBL/GenBank/DDBJ whole genome shotgun (WGS) entry which is preliminary data.</text>
</comment>
<protein>
    <recommendedName>
        <fullName evidence="2">Lon N-terminal domain-containing protein</fullName>
    </recommendedName>
</protein>
<dbReference type="PANTHER" id="PTHR23327:SF42">
    <property type="entry name" value="LON PEPTIDASE N-TERMINAL DOMAIN AND RING FINGER PROTEIN C14F5.10C"/>
    <property type="match status" value="1"/>
</dbReference>
<feature type="compositionally biased region" description="Basic and acidic residues" evidence="1">
    <location>
        <begin position="65"/>
        <end position="77"/>
    </location>
</feature>
<dbReference type="PANTHER" id="PTHR23327">
    <property type="entry name" value="RING FINGER PROTEIN 127"/>
    <property type="match status" value="1"/>
</dbReference>
<dbReference type="EMBL" id="NIDF01000004">
    <property type="protein sequence ID" value="TYJ58454.1"/>
    <property type="molecule type" value="Genomic_DNA"/>
</dbReference>
<sequence length="865" mass="94814">MSPTPNTRTSPKEATPPPPYRSTPSPPPDSRAVPPSAPSSPEIASSGSNGQVRPLHRRPRSTTPDAHRWLSEDEGRRASRPSPSAQRVNRNVDGNARVGDAGPSTRAHRENLERSFREHDPVRQEESVAQVQDVPRRRKHGRSVSLLTRTPREDSVDARSRPVKEDQASEAPSKDTLLSATVDGPTLRVPTPPPGIPGPSAIGTVPDFIDGRGGDGIGASVPSRTTFDAPIVAVDEELSGVEAKKALLDKLEGHLQCPDCPQSRRSLLHNPVTLPCGHTLSAPHLSFPALPPIAPVQDMHDPDELLAVQRRRHQQKLALWAGVRCTVVGCKRYAGGTEEQEAHDERPAGVPIFPVPPPIVPPSINAPVDNLPPAYSSIAGPNVPSTLPLLDTRIEKLINLIQVEKERLKDGMEVGRVRQDMGDSSGSSSDDGHDASGDEGLPSAPRPPRSTKRRRRRLLPLQRQTGAEDEWQFKKELMLNTECDVCAMTLYEPLTTPCQHYRAFAESVSRERWTTLPGAPSVARISLALHSSRTIHRARRSLTTAFPAEYAERRSSIESEEREALLSTPLFVCTLAFPGMPTILHVFEPRYRLMIRRCIESGSPRFGMVLPARGTGPESLQGVMEYGTMLEIQSVQMLPDGRSIVETVGTHRFRILEKGSLDGYTVGRIERMDDISPEEEEEMERQAVERRAQANRSFTSAPISPSLSSTSLEALPMTHSSSAPCLSMPAPTAPNVLQPPGGGGMDFAALAAQSAANNAPPFQAPSPEETPESTEELMSICRAFIDQLRSGSAPWLLQRLNNTYGSMPEDKSEFSYWMALVMPIDEYEKARLLPIRSARLRLKLIVHWVESLRGSWWFSNGCVVG</sequence>